<dbReference type="Proteomes" id="UP000309676">
    <property type="component" value="Unassembled WGS sequence"/>
</dbReference>
<dbReference type="GO" id="GO:0016491">
    <property type="term" value="F:oxidoreductase activity"/>
    <property type="evidence" value="ECO:0007669"/>
    <property type="project" value="UniProtKB-KW"/>
</dbReference>
<evidence type="ECO:0000259" key="2">
    <source>
        <dbReference type="Pfam" id="PF00248"/>
    </source>
</evidence>
<name>A0A5R9G7E8_9BACL</name>
<dbReference type="PRINTS" id="PR00069">
    <property type="entry name" value="ALDKETRDTASE"/>
</dbReference>
<dbReference type="InterPro" id="IPR050523">
    <property type="entry name" value="AKR_Detox_Biosynth"/>
</dbReference>
<keyword evidence="1" id="KW-0560">Oxidoreductase</keyword>
<dbReference type="GO" id="GO:0005829">
    <property type="term" value="C:cytosol"/>
    <property type="evidence" value="ECO:0007669"/>
    <property type="project" value="TreeGrafter"/>
</dbReference>
<evidence type="ECO:0000313" key="3">
    <source>
        <dbReference type="EMBL" id="TLS50306.1"/>
    </source>
</evidence>
<feature type="domain" description="NADP-dependent oxidoreductase" evidence="2">
    <location>
        <begin position="28"/>
        <end position="306"/>
    </location>
</feature>
<reference evidence="3 4" key="1">
    <citation type="submission" date="2019-05" db="EMBL/GenBank/DDBJ databases">
        <authorList>
            <person name="Narsing Rao M.P."/>
            <person name="Li W.J."/>
        </authorList>
    </citation>
    <scope>NUCLEOTIDE SEQUENCE [LARGE SCALE GENOMIC DNA]</scope>
    <source>
        <strain evidence="3 4">SYSU_K30003</strain>
    </source>
</reference>
<dbReference type="PANTHER" id="PTHR43364">
    <property type="entry name" value="NADH-SPECIFIC METHYLGLYOXAL REDUCTASE-RELATED"/>
    <property type="match status" value="1"/>
</dbReference>
<dbReference type="SUPFAM" id="SSF51430">
    <property type="entry name" value="NAD(P)-linked oxidoreductase"/>
    <property type="match status" value="1"/>
</dbReference>
<organism evidence="3 4">
    <name type="scientific">Paenibacillus antri</name>
    <dbReference type="NCBI Taxonomy" id="2582848"/>
    <lineage>
        <taxon>Bacteria</taxon>
        <taxon>Bacillati</taxon>
        <taxon>Bacillota</taxon>
        <taxon>Bacilli</taxon>
        <taxon>Bacillales</taxon>
        <taxon>Paenibacillaceae</taxon>
        <taxon>Paenibacillus</taxon>
    </lineage>
</organism>
<protein>
    <submittedName>
        <fullName evidence="3">Aldo/keto reductase</fullName>
    </submittedName>
</protein>
<sequence length="307" mass="34262">MDTIDLPGVGRGVSRLILGTDYYAPEIMERIAPIMDEFVAIGGNTFDTGRIYGGGKSEAALGQWIRERGNRDRVNVWTKGAHHDANGPRVNKAAIDDDMERSLETLQMDFVDLYALHRDDPDVEVGPILEALNAHIEAGRAKAIGASNWSYRRLQEANDYAAAHGLVGFSFSSPNFSLARANEPFWKGCVSVDDETWAWHRDTRLPLLSWSSQARGFFSGRFTPDNRENADLVRVFYSDDNWARQRRASELAAEKGVTTIQIALAYVLNQPFPTCALIGPANLDELHSCRDASFLTLTEEEIRRLEG</sequence>
<dbReference type="PANTHER" id="PTHR43364:SF4">
    <property type="entry name" value="NAD(P)-LINKED OXIDOREDUCTASE SUPERFAMILY PROTEIN"/>
    <property type="match status" value="1"/>
</dbReference>
<dbReference type="InterPro" id="IPR036812">
    <property type="entry name" value="NAD(P)_OxRdtase_dom_sf"/>
</dbReference>
<dbReference type="EMBL" id="VCIW01000016">
    <property type="protein sequence ID" value="TLS50306.1"/>
    <property type="molecule type" value="Genomic_DNA"/>
</dbReference>
<proteinExistence type="predicted"/>
<dbReference type="InterPro" id="IPR020471">
    <property type="entry name" value="AKR"/>
</dbReference>
<dbReference type="InterPro" id="IPR023210">
    <property type="entry name" value="NADP_OxRdtase_dom"/>
</dbReference>
<gene>
    <name evidence="3" type="ORF">FE782_21630</name>
</gene>
<comment type="caution">
    <text evidence="3">The sequence shown here is derived from an EMBL/GenBank/DDBJ whole genome shotgun (WGS) entry which is preliminary data.</text>
</comment>
<dbReference type="OrthoDB" id="9773828at2"/>
<evidence type="ECO:0000256" key="1">
    <source>
        <dbReference type="ARBA" id="ARBA00023002"/>
    </source>
</evidence>
<dbReference type="Gene3D" id="3.20.20.100">
    <property type="entry name" value="NADP-dependent oxidoreductase domain"/>
    <property type="match status" value="1"/>
</dbReference>
<dbReference type="CDD" id="cd19082">
    <property type="entry name" value="AKR_AKR10A1_2"/>
    <property type="match status" value="1"/>
</dbReference>
<dbReference type="RefSeq" id="WP_138196459.1">
    <property type="nucleotide sequence ID" value="NZ_VCIW01000016.1"/>
</dbReference>
<dbReference type="Pfam" id="PF00248">
    <property type="entry name" value="Aldo_ket_red"/>
    <property type="match status" value="1"/>
</dbReference>
<dbReference type="AlphaFoldDB" id="A0A5R9G7E8"/>
<keyword evidence="4" id="KW-1185">Reference proteome</keyword>
<evidence type="ECO:0000313" key="4">
    <source>
        <dbReference type="Proteomes" id="UP000309676"/>
    </source>
</evidence>
<accession>A0A5R9G7E8</accession>